<evidence type="ECO:0000256" key="2">
    <source>
        <dbReference type="ARBA" id="ARBA00023033"/>
    </source>
</evidence>
<evidence type="ECO:0000256" key="3">
    <source>
        <dbReference type="ARBA" id="ARBA00024018"/>
    </source>
</evidence>
<name>A0AAV1IEQ0_9CHLO</name>
<dbReference type="Proteomes" id="UP001314263">
    <property type="component" value="Unassembled WGS sequence"/>
</dbReference>
<gene>
    <name evidence="5" type="ORF">CVIRNUC_008898</name>
</gene>
<dbReference type="EMBL" id="CAUYUE010000013">
    <property type="protein sequence ID" value="CAK0785687.1"/>
    <property type="molecule type" value="Genomic_DNA"/>
</dbReference>
<dbReference type="Gene3D" id="3.30.9.30">
    <property type="match status" value="1"/>
</dbReference>
<keyword evidence="1" id="KW-0560">Oxidoreductase</keyword>
<dbReference type="GO" id="GO:0004497">
    <property type="term" value="F:monooxygenase activity"/>
    <property type="evidence" value="ECO:0007669"/>
    <property type="project" value="UniProtKB-KW"/>
</dbReference>
<evidence type="ECO:0000313" key="5">
    <source>
        <dbReference type="EMBL" id="CAK0785687.1"/>
    </source>
</evidence>
<dbReference type="InterPro" id="IPR002938">
    <property type="entry name" value="FAD-bd"/>
</dbReference>
<dbReference type="InterPro" id="IPR044560">
    <property type="entry name" value="MOase"/>
</dbReference>
<dbReference type="PRINTS" id="PR00420">
    <property type="entry name" value="RNGMNOXGNASE"/>
</dbReference>
<dbReference type="Gene3D" id="3.50.50.60">
    <property type="entry name" value="FAD/NAD(P)-binding domain"/>
    <property type="match status" value="1"/>
</dbReference>
<accession>A0AAV1IEQ0</accession>
<comment type="similarity">
    <text evidence="3">Belongs to the 3-hydroxybenzoate 6-hydroxylase family.</text>
</comment>
<protein>
    <recommendedName>
        <fullName evidence="4">FAD-binding domain-containing protein</fullName>
    </recommendedName>
</protein>
<evidence type="ECO:0000259" key="4">
    <source>
        <dbReference type="Pfam" id="PF01494"/>
    </source>
</evidence>
<dbReference type="Pfam" id="PF01494">
    <property type="entry name" value="FAD_binding_3"/>
    <property type="match status" value="1"/>
</dbReference>
<keyword evidence="6" id="KW-1185">Reference proteome</keyword>
<organism evidence="5 6">
    <name type="scientific">Coccomyxa viridis</name>
    <dbReference type="NCBI Taxonomy" id="1274662"/>
    <lineage>
        <taxon>Eukaryota</taxon>
        <taxon>Viridiplantae</taxon>
        <taxon>Chlorophyta</taxon>
        <taxon>core chlorophytes</taxon>
        <taxon>Trebouxiophyceae</taxon>
        <taxon>Trebouxiophyceae incertae sedis</taxon>
        <taxon>Coccomyxaceae</taxon>
        <taxon>Coccomyxa</taxon>
    </lineage>
</organism>
<dbReference type="AlphaFoldDB" id="A0AAV1IEQ0"/>
<dbReference type="SUPFAM" id="SSF51905">
    <property type="entry name" value="FAD/NAD(P)-binding domain"/>
    <property type="match status" value="1"/>
</dbReference>
<dbReference type="PANTHER" id="PTHR45934">
    <property type="entry name" value="FAD/NAD(P)-BINDING OXIDOREDUCTASE FAMILY PROTEIN"/>
    <property type="match status" value="1"/>
</dbReference>
<reference evidence="5 6" key="1">
    <citation type="submission" date="2023-10" db="EMBL/GenBank/DDBJ databases">
        <authorList>
            <person name="Maclean D."/>
            <person name="Macfadyen A."/>
        </authorList>
    </citation>
    <scope>NUCLEOTIDE SEQUENCE [LARGE SCALE GENOMIC DNA]</scope>
</reference>
<evidence type="ECO:0000256" key="1">
    <source>
        <dbReference type="ARBA" id="ARBA00023002"/>
    </source>
</evidence>
<proteinExistence type="inferred from homology"/>
<dbReference type="GO" id="GO:0071949">
    <property type="term" value="F:FAD binding"/>
    <property type="evidence" value="ECO:0007669"/>
    <property type="project" value="InterPro"/>
</dbReference>
<sequence>MGSVGDPVPHRDFPERDVILVGGGYGALSAALALYRIGLTPLVLERARAARQEGFSIGAWSNAWRALEELGVADEVRKGHIAQTKIQFADSNQTIFRELNIQELPPPEGMKINEMRVIRRMAVPAAISAALPKDTVQYGCHILGASVTPSGAEVELAGGQKLSAKMVILGDGAHSKTANKYHKMDLKTMDIAAWRAIVEVDCEEEGTPAATISNGANLRTGTIPVSFDPERRKMLWYYFVVTAMKSDEVSKINRPEKHKEIMLGYLSGWNAPHIKHLIAETPSESILLSHIYERQACCSTGSCAAVVWQRTMGGGCTKYHMLCVHVGDLQEGSCHGGVGDGWRR</sequence>
<dbReference type="PANTHER" id="PTHR45934:SF9">
    <property type="entry name" value="FAD_NAD(P)-BINDING OXIDOREDUCTASE FAMILY PROTEIN"/>
    <property type="match status" value="1"/>
</dbReference>
<dbReference type="InterPro" id="IPR036188">
    <property type="entry name" value="FAD/NAD-bd_sf"/>
</dbReference>
<evidence type="ECO:0000313" key="6">
    <source>
        <dbReference type="Proteomes" id="UP001314263"/>
    </source>
</evidence>
<comment type="caution">
    <text evidence="5">The sequence shown here is derived from an EMBL/GenBank/DDBJ whole genome shotgun (WGS) entry which is preliminary data.</text>
</comment>
<feature type="domain" description="FAD-binding" evidence="4">
    <location>
        <begin position="17"/>
        <end position="183"/>
    </location>
</feature>
<keyword evidence="2" id="KW-0503">Monooxygenase</keyword>